<dbReference type="Gene3D" id="3.30.450.20">
    <property type="entry name" value="PAS domain"/>
    <property type="match status" value="1"/>
</dbReference>
<organism evidence="1 2">
    <name type="scientific">Phormidium nigroviride PCC 7112</name>
    <dbReference type="NCBI Taxonomy" id="179408"/>
    <lineage>
        <taxon>Bacteria</taxon>
        <taxon>Bacillati</taxon>
        <taxon>Cyanobacteriota</taxon>
        <taxon>Cyanophyceae</taxon>
        <taxon>Oscillatoriophycideae</taxon>
        <taxon>Oscillatoriales</taxon>
        <taxon>Oscillatoriaceae</taxon>
        <taxon>Phormidium</taxon>
    </lineage>
</organism>
<dbReference type="HOGENOM" id="CLU_2207385_0_0_3"/>
<dbReference type="EMBL" id="CP003614">
    <property type="protein sequence ID" value="AFZ06035.1"/>
    <property type="molecule type" value="Genomic_DNA"/>
</dbReference>
<dbReference type="Proteomes" id="UP000010478">
    <property type="component" value="Chromosome"/>
</dbReference>
<dbReference type="RefSeq" id="WP_015175354.1">
    <property type="nucleotide sequence ID" value="NC_019729.1"/>
</dbReference>
<evidence type="ECO:0000313" key="1">
    <source>
        <dbReference type="EMBL" id="AFZ06035.1"/>
    </source>
</evidence>
<protein>
    <submittedName>
        <fullName evidence="1">Uncharacterized protein</fullName>
    </submittedName>
</protein>
<dbReference type="eggNOG" id="COG2205">
    <property type="taxonomic scope" value="Bacteria"/>
</dbReference>
<sequence>MTQYHGNKSFQSEFSDSEMLHKVSEITSPQPQLCDGETQDDRLWSAIPRIIWKTKADGWATYFCQRWEEYTGVPAAALGFGYLARVHAEDRPRLLASSHTSKFQLPS</sequence>
<evidence type="ECO:0000313" key="2">
    <source>
        <dbReference type="Proteomes" id="UP000010478"/>
    </source>
</evidence>
<name>K9VFP1_9CYAN</name>
<keyword evidence="2" id="KW-1185">Reference proteome</keyword>
<dbReference type="KEGG" id="oni:Osc7112_1514"/>
<accession>K9VFP1</accession>
<dbReference type="AlphaFoldDB" id="K9VFP1"/>
<proteinExistence type="predicted"/>
<reference evidence="1 2" key="1">
    <citation type="submission" date="2012-05" db="EMBL/GenBank/DDBJ databases">
        <title>Finished chromosome of genome of Oscillatoria sp. PCC 7112.</title>
        <authorList>
            <consortium name="US DOE Joint Genome Institute"/>
            <person name="Gugger M."/>
            <person name="Coursin T."/>
            <person name="Rippka R."/>
            <person name="Tandeau De Marsac N."/>
            <person name="Huntemann M."/>
            <person name="Wei C.-L."/>
            <person name="Han J."/>
            <person name="Detter J.C."/>
            <person name="Han C."/>
            <person name="Tapia R."/>
            <person name="Davenport K."/>
            <person name="Daligault H."/>
            <person name="Erkkila T."/>
            <person name="Gu W."/>
            <person name="Munk A.C.C."/>
            <person name="Teshima H."/>
            <person name="Xu Y."/>
            <person name="Chain P."/>
            <person name="Chen A."/>
            <person name="Krypides N."/>
            <person name="Mavromatis K."/>
            <person name="Markowitz V."/>
            <person name="Szeto E."/>
            <person name="Ivanova N."/>
            <person name="Mikhailova N."/>
            <person name="Ovchinnikova G."/>
            <person name="Pagani I."/>
            <person name="Pati A."/>
            <person name="Goodwin L."/>
            <person name="Peters L."/>
            <person name="Pitluck S."/>
            <person name="Woyke T."/>
            <person name="Kerfeld C."/>
        </authorList>
    </citation>
    <scope>NUCLEOTIDE SEQUENCE [LARGE SCALE GENOMIC DNA]</scope>
    <source>
        <strain evidence="1 2">PCC 7112</strain>
    </source>
</reference>
<gene>
    <name evidence="1" type="ORF">Osc7112_1514</name>
</gene>